<evidence type="ECO:0000313" key="1">
    <source>
        <dbReference type="EMBL" id="KAH7903297.1"/>
    </source>
</evidence>
<accession>A0ACB7ZR25</accession>
<dbReference type="EMBL" id="MU269068">
    <property type="protein sequence ID" value="KAH7903297.1"/>
    <property type="molecule type" value="Genomic_DNA"/>
</dbReference>
<proteinExistence type="predicted"/>
<dbReference type="Proteomes" id="UP000790377">
    <property type="component" value="Unassembled WGS sequence"/>
</dbReference>
<sequence length="290" mass="32399">MPTHPDSSDAAIIQKLANAVSGWRFPNYSAITFVKAFLARSFGYSRKFNERNIEFFWYPIFNHALVDLVSGLPNFVVAPQFPAHVTAEWLDEHGYNDDDDEPQVEEAEDGDDFNVIDIADASGSVPRFLRILPRNLLADLSISSTTTTPGHDVDGVVTDFAVIYLGGRIRKYSKRYGHFDIEEGDAAIRALTRAIEKAKNQALIQAAYFFVKFPKTKQITAIAAVSLYWTSAKLTEDHVATHMELIKGRTPPAVEDQQAPWLEVVPLDYASSRNRLKTIHNELAALVKTG</sequence>
<gene>
    <name evidence="1" type="ORF">BJ138DRAFT_1120527</name>
</gene>
<reference evidence="1" key="1">
    <citation type="journal article" date="2021" name="New Phytol.">
        <title>Evolutionary innovations through gain and loss of genes in the ectomycorrhizal Boletales.</title>
        <authorList>
            <person name="Wu G."/>
            <person name="Miyauchi S."/>
            <person name="Morin E."/>
            <person name="Kuo A."/>
            <person name="Drula E."/>
            <person name="Varga T."/>
            <person name="Kohler A."/>
            <person name="Feng B."/>
            <person name="Cao Y."/>
            <person name="Lipzen A."/>
            <person name="Daum C."/>
            <person name="Hundley H."/>
            <person name="Pangilinan J."/>
            <person name="Johnson J."/>
            <person name="Barry K."/>
            <person name="LaButti K."/>
            <person name="Ng V."/>
            <person name="Ahrendt S."/>
            <person name="Min B."/>
            <person name="Choi I.G."/>
            <person name="Park H."/>
            <person name="Plett J.M."/>
            <person name="Magnuson J."/>
            <person name="Spatafora J.W."/>
            <person name="Nagy L.G."/>
            <person name="Henrissat B."/>
            <person name="Grigoriev I.V."/>
            <person name="Yang Z.L."/>
            <person name="Xu J."/>
            <person name="Martin F.M."/>
        </authorList>
    </citation>
    <scope>NUCLEOTIDE SEQUENCE</scope>
    <source>
        <strain evidence="1">ATCC 28755</strain>
    </source>
</reference>
<comment type="caution">
    <text evidence="1">The sequence shown here is derived from an EMBL/GenBank/DDBJ whole genome shotgun (WGS) entry which is preliminary data.</text>
</comment>
<protein>
    <submittedName>
        <fullName evidence="1">Uncharacterized protein</fullName>
    </submittedName>
</protein>
<keyword evidence="2" id="KW-1185">Reference proteome</keyword>
<organism evidence="1 2">
    <name type="scientific">Hygrophoropsis aurantiaca</name>
    <dbReference type="NCBI Taxonomy" id="72124"/>
    <lineage>
        <taxon>Eukaryota</taxon>
        <taxon>Fungi</taxon>
        <taxon>Dikarya</taxon>
        <taxon>Basidiomycota</taxon>
        <taxon>Agaricomycotina</taxon>
        <taxon>Agaricomycetes</taxon>
        <taxon>Agaricomycetidae</taxon>
        <taxon>Boletales</taxon>
        <taxon>Coniophorineae</taxon>
        <taxon>Hygrophoropsidaceae</taxon>
        <taxon>Hygrophoropsis</taxon>
    </lineage>
</organism>
<name>A0ACB7ZR25_9AGAM</name>
<evidence type="ECO:0000313" key="2">
    <source>
        <dbReference type="Proteomes" id="UP000790377"/>
    </source>
</evidence>